<dbReference type="Proteomes" id="UP000194841">
    <property type="component" value="Unassembled WGS sequence"/>
</dbReference>
<keyword evidence="1" id="KW-1133">Transmembrane helix</keyword>
<organism evidence="2 3">
    <name type="scientific">Pseudoalteromonas ulvae</name>
    <dbReference type="NCBI Taxonomy" id="107327"/>
    <lineage>
        <taxon>Bacteria</taxon>
        <taxon>Pseudomonadati</taxon>
        <taxon>Pseudomonadota</taxon>
        <taxon>Gammaproteobacteria</taxon>
        <taxon>Alteromonadales</taxon>
        <taxon>Pseudoalteromonadaceae</taxon>
        <taxon>Pseudoalteromonas</taxon>
    </lineage>
</organism>
<dbReference type="EMBL" id="MWPV01000001">
    <property type="protein sequence ID" value="OUL59768.1"/>
    <property type="molecule type" value="Genomic_DNA"/>
</dbReference>
<feature type="transmembrane region" description="Helical" evidence="1">
    <location>
        <begin position="12"/>
        <end position="31"/>
    </location>
</feature>
<comment type="caution">
    <text evidence="2">The sequence shown here is derived from an EMBL/GenBank/DDBJ whole genome shotgun (WGS) entry which is preliminary data.</text>
</comment>
<keyword evidence="1" id="KW-0812">Transmembrane</keyword>
<name>A0A244CW02_PSEDV</name>
<protein>
    <submittedName>
        <fullName evidence="2">Uncharacterized protein</fullName>
    </submittedName>
</protein>
<reference evidence="2 3" key="1">
    <citation type="submission" date="2017-02" db="EMBL/GenBank/DDBJ databases">
        <title>Pseudoalteromonas ulvae TC14 Genome.</title>
        <authorList>
            <person name="Molmeret M."/>
        </authorList>
    </citation>
    <scope>NUCLEOTIDE SEQUENCE [LARGE SCALE GENOMIC DNA]</scope>
    <source>
        <strain evidence="2">TC14</strain>
    </source>
</reference>
<evidence type="ECO:0000313" key="3">
    <source>
        <dbReference type="Proteomes" id="UP000194841"/>
    </source>
</evidence>
<gene>
    <name evidence="2" type="ORF">B1199_00405</name>
</gene>
<evidence type="ECO:0000256" key="1">
    <source>
        <dbReference type="SAM" id="Phobius"/>
    </source>
</evidence>
<dbReference type="OrthoDB" id="9807744at2"/>
<sequence>MRFYTFSISKITIVTFLFLSIISVFFISARFNSTNINPIPVLLNVSTVCKVKEAGIKDTLVVYVPSEELANQIADKLCLNDVVGRQFGEVEVFWGYKLSDSIEFLGKGFADLILAKENIVEAFMVESTYNYQAVLGYPSYRAFFISLKEKPRLDKAYFLDKRIGLLEYPTSRSGHILPKAQLKKLDLNIENLDVRYANSHDALRALLASGEVDLISSYWKEDDQERFSHNYVTPISDNISGSKWYLKMEQRNTDLYCAVQKTLLSLAQQQMSSYFHQAEKYLVCGDNGSLLEMSDEQ</sequence>
<keyword evidence="1" id="KW-0472">Membrane</keyword>
<keyword evidence="3" id="KW-1185">Reference proteome</keyword>
<accession>A0A244CW02</accession>
<evidence type="ECO:0000313" key="2">
    <source>
        <dbReference type="EMBL" id="OUL59768.1"/>
    </source>
</evidence>
<dbReference type="AlphaFoldDB" id="A0A244CW02"/>
<proteinExistence type="predicted"/>
<dbReference type="Gene3D" id="3.40.190.10">
    <property type="entry name" value="Periplasmic binding protein-like II"/>
    <property type="match status" value="2"/>
</dbReference>